<sequence>MPAATQFAIFLDPMTNPDTKLVERIAAEARRRSGAQREAFLEDTCGTDIALRERVEKLLQPRPLGTLVPGTEATLTHVASDVPSKHSIHPRNRLSRLLPTTNIIVHIWASHLYRTIAIAVFVALIVLLGLGSRYLVWNELHKLRQQEFEALLTAEVQALTLWIDSCKSQAELVARDPEVVAAIDSLLKKHAELKEKYSSADIQPELEILREHLPEFNKTEEETQAFVQKNDPITLYVYDPNAPGGQNSTFRAESITEDDEGAYIIADTFGFILASNQEARIGSSLKQQLDPRVAYDIMNGNTGFLPPNRSDASQDQTDRATYVWAYTPIREEGESPRAMLGLGYFSVGNFTRALTNIRTGATGEAYAFDEKGRMLTESRFTKDLWQRDVLSEGTPTRANLLLAPSYGPTSHEPSNPRHGHFTRLVSMARDGQTEDDDFGVILEPYKGYTGHDVVGAWLWLDDYHFGVAYETAAYEAFSPFTYISIGQYVLLGLIAAFAGITYFAANSMVMMRRSIGDNMIVGSYILLRKIGEGGMGQVYLARHQMLKRPTAVKLVRPDKTDPGIIKRFEREVQLSSRLKHPNTVEIYDYGKTPEDVFYYAMEYLDGVTLEELVRQNGWQAVPRVLYVMRQVAASLREAHAMGLIHRDIKPLNIMLCRVGGEYDVAKVLDFGLVKNLSADPGATVVTRTTEISGTPMYIPPERVKNPTQADPRVDIYALGATAFFMLTGRTIHLANSAVDVLVQIVTQPVPSVHEAADRIIPEPLQDLLDRCLAKDPAQRPQTAEEVIREVEAMLAEHPWSTQEAQTWWESHVPANTLATWAETAYET</sequence>
<evidence type="ECO:0000313" key="8">
    <source>
        <dbReference type="EMBL" id="PQO28693.1"/>
    </source>
</evidence>
<dbReference type="GO" id="GO:0005524">
    <property type="term" value="F:ATP binding"/>
    <property type="evidence" value="ECO:0007669"/>
    <property type="project" value="UniProtKB-UniRule"/>
</dbReference>
<evidence type="ECO:0000256" key="2">
    <source>
        <dbReference type="ARBA" id="ARBA00022741"/>
    </source>
</evidence>
<evidence type="ECO:0000256" key="6">
    <source>
        <dbReference type="SAM" id="Phobius"/>
    </source>
</evidence>
<evidence type="ECO:0000313" key="9">
    <source>
        <dbReference type="Proteomes" id="UP000239388"/>
    </source>
</evidence>
<proteinExistence type="predicted"/>
<dbReference type="GO" id="GO:0004674">
    <property type="term" value="F:protein serine/threonine kinase activity"/>
    <property type="evidence" value="ECO:0007669"/>
    <property type="project" value="TreeGrafter"/>
</dbReference>
<reference evidence="8 9" key="1">
    <citation type="submission" date="2018-02" db="EMBL/GenBank/DDBJ databases">
        <title>Comparative genomes isolates from brazilian mangrove.</title>
        <authorList>
            <person name="Araujo J.E."/>
            <person name="Taketani R.G."/>
            <person name="Silva M.C.P."/>
            <person name="Loureco M.V."/>
            <person name="Andreote F.D."/>
        </authorList>
    </citation>
    <scope>NUCLEOTIDE SEQUENCE [LARGE SCALE GENOMIC DNA]</scope>
    <source>
        <strain evidence="8 9">NAP PRIS-MGV</strain>
    </source>
</reference>
<dbReference type="PROSITE" id="PS50011">
    <property type="entry name" value="PROTEIN_KINASE_DOM"/>
    <property type="match status" value="1"/>
</dbReference>
<evidence type="ECO:0000256" key="5">
    <source>
        <dbReference type="PROSITE-ProRule" id="PRU10141"/>
    </source>
</evidence>
<dbReference type="InterPro" id="IPR017441">
    <property type="entry name" value="Protein_kinase_ATP_BS"/>
</dbReference>
<dbReference type="Gene3D" id="1.10.510.10">
    <property type="entry name" value="Transferase(Phosphotransferase) domain 1"/>
    <property type="match status" value="1"/>
</dbReference>
<dbReference type="Pfam" id="PF00069">
    <property type="entry name" value="Pkinase"/>
    <property type="match status" value="1"/>
</dbReference>
<evidence type="ECO:0000256" key="4">
    <source>
        <dbReference type="ARBA" id="ARBA00022840"/>
    </source>
</evidence>
<comment type="caution">
    <text evidence="8">The sequence shown here is derived from an EMBL/GenBank/DDBJ whole genome shotgun (WGS) entry which is preliminary data.</text>
</comment>
<name>A0A2S8F954_9BACT</name>
<evidence type="ECO:0000256" key="1">
    <source>
        <dbReference type="ARBA" id="ARBA00022679"/>
    </source>
</evidence>
<keyword evidence="6" id="KW-1133">Transmembrane helix</keyword>
<evidence type="ECO:0000259" key="7">
    <source>
        <dbReference type="PROSITE" id="PS50011"/>
    </source>
</evidence>
<evidence type="ECO:0000256" key="3">
    <source>
        <dbReference type="ARBA" id="ARBA00022777"/>
    </source>
</evidence>
<dbReference type="PANTHER" id="PTHR43289:SF6">
    <property type="entry name" value="SERINE_THREONINE-PROTEIN KINASE NEKL-3"/>
    <property type="match status" value="1"/>
</dbReference>
<feature type="domain" description="Protein kinase" evidence="7">
    <location>
        <begin position="524"/>
        <end position="800"/>
    </location>
</feature>
<dbReference type="InterPro" id="IPR000719">
    <property type="entry name" value="Prot_kinase_dom"/>
</dbReference>
<keyword evidence="6" id="KW-0472">Membrane</keyword>
<keyword evidence="2 5" id="KW-0547">Nucleotide-binding</keyword>
<gene>
    <name evidence="8" type="ORF">C5Y98_23195</name>
</gene>
<organism evidence="8 9">
    <name type="scientific">Blastopirellula marina</name>
    <dbReference type="NCBI Taxonomy" id="124"/>
    <lineage>
        <taxon>Bacteria</taxon>
        <taxon>Pseudomonadati</taxon>
        <taxon>Planctomycetota</taxon>
        <taxon>Planctomycetia</taxon>
        <taxon>Pirellulales</taxon>
        <taxon>Pirellulaceae</taxon>
        <taxon>Blastopirellula</taxon>
    </lineage>
</organism>
<dbReference type="CDD" id="cd14014">
    <property type="entry name" value="STKc_PknB_like"/>
    <property type="match status" value="1"/>
</dbReference>
<feature type="binding site" evidence="5">
    <location>
        <position position="553"/>
    </location>
    <ligand>
        <name>ATP</name>
        <dbReference type="ChEBI" id="CHEBI:30616"/>
    </ligand>
</feature>
<keyword evidence="6" id="KW-0812">Transmembrane</keyword>
<dbReference type="SMART" id="SM00220">
    <property type="entry name" value="S_TKc"/>
    <property type="match status" value="1"/>
</dbReference>
<dbReference type="PANTHER" id="PTHR43289">
    <property type="entry name" value="MITOGEN-ACTIVATED PROTEIN KINASE KINASE KINASE 20-RELATED"/>
    <property type="match status" value="1"/>
</dbReference>
<dbReference type="Gene3D" id="3.30.200.20">
    <property type="entry name" value="Phosphorylase Kinase, domain 1"/>
    <property type="match status" value="1"/>
</dbReference>
<feature type="transmembrane region" description="Helical" evidence="6">
    <location>
        <begin position="116"/>
        <end position="137"/>
    </location>
</feature>
<dbReference type="InterPro" id="IPR011009">
    <property type="entry name" value="Kinase-like_dom_sf"/>
</dbReference>
<keyword evidence="1" id="KW-0808">Transferase</keyword>
<keyword evidence="3" id="KW-0418">Kinase</keyword>
<feature type="transmembrane region" description="Helical" evidence="6">
    <location>
        <begin position="485"/>
        <end position="505"/>
    </location>
</feature>
<keyword evidence="4 5" id="KW-0067">ATP-binding</keyword>
<dbReference type="AlphaFoldDB" id="A0A2S8F954"/>
<protein>
    <recommendedName>
        <fullName evidence="7">Protein kinase domain-containing protein</fullName>
    </recommendedName>
</protein>
<dbReference type="EMBL" id="PUIB01000024">
    <property type="protein sequence ID" value="PQO28693.1"/>
    <property type="molecule type" value="Genomic_DNA"/>
</dbReference>
<dbReference type="PROSITE" id="PS00108">
    <property type="entry name" value="PROTEIN_KINASE_ST"/>
    <property type="match status" value="1"/>
</dbReference>
<dbReference type="Proteomes" id="UP000239388">
    <property type="component" value="Unassembled WGS sequence"/>
</dbReference>
<dbReference type="InterPro" id="IPR008271">
    <property type="entry name" value="Ser/Thr_kinase_AS"/>
</dbReference>
<dbReference type="SUPFAM" id="SSF56112">
    <property type="entry name" value="Protein kinase-like (PK-like)"/>
    <property type="match status" value="1"/>
</dbReference>
<dbReference type="PROSITE" id="PS00107">
    <property type="entry name" value="PROTEIN_KINASE_ATP"/>
    <property type="match status" value="1"/>
</dbReference>
<accession>A0A2S8F954</accession>